<feature type="compositionally biased region" description="Low complexity" evidence="1">
    <location>
        <begin position="41"/>
        <end position="53"/>
    </location>
</feature>
<feature type="region of interest" description="Disordered" evidence="1">
    <location>
        <begin position="1"/>
        <end position="117"/>
    </location>
</feature>
<protein>
    <submittedName>
        <fullName evidence="2">Uncharacterized protein</fullName>
    </submittedName>
</protein>
<dbReference type="EMBL" id="OW240918">
    <property type="protein sequence ID" value="CAH2305808.1"/>
    <property type="molecule type" value="Genomic_DNA"/>
</dbReference>
<feature type="compositionally biased region" description="Basic residues" evidence="1">
    <location>
        <begin position="91"/>
        <end position="108"/>
    </location>
</feature>
<proteinExistence type="predicted"/>
<evidence type="ECO:0000313" key="3">
    <source>
        <dbReference type="Proteomes" id="UP001295444"/>
    </source>
</evidence>
<evidence type="ECO:0000256" key="1">
    <source>
        <dbReference type="SAM" id="MobiDB-lite"/>
    </source>
</evidence>
<dbReference type="AlphaFoldDB" id="A0AAD1SPQ5"/>
<accession>A0AAD1SPQ5</accession>
<dbReference type="Proteomes" id="UP001295444">
    <property type="component" value="Chromosome 07"/>
</dbReference>
<gene>
    <name evidence="2" type="ORF">PECUL_23A038635</name>
</gene>
<feature type="compositionally biased region" description="Basic and acidic residues" evidence="1">
    <location>
        <begin position="11"/>
        <end position="26"/>
    </location>
</feature>
<feature type="compositionally biased region" description="Polar residues" evidence="1">
    <location>
        <begin position="68"/>
        <end position="79"/>
    </location>
</feature>
<keyword evidence="3" id="KW-1185">Reference proteome</keyword>
<evidence type="ECO:0000313" key="2">
    <source>
        <dbReference type="EMBL" id="CAH2305808.1"/>
    </source>
</evidence>
<reference evidence="2" key="1">
    <citation type="submission" date="2022-03" db="EMBL/GenBank/DDBJ databases">
        <authorList>
            <person name="Alioto T."/>
            <person name="Alioto T."/>
            <person name="Gomez Garrido J."/>
        </authorList>
    </citation>
    <scope>NUCLEOTIDE SEQUENCE</scope>
</reference>
<name>A0AAD1SPQ5_PELCU</name>
<organism evidence="2 3">
    <name type="scientific">Pelobates cultripes</name>
    <name type="common">Western spadefoot toad</name>
    <dbReference type="NCBI Taxonomy" id="61616"/>
    <lineage>
        <taxon>Eukaryota</taxon>
        <taxon>Metazoa</taxon>
        <taxon>Chordata</taxon>
        <taxon>Craniata</taxon>
        <taxon>Vertebrata</taxon>
        <taxon>Euteleostomi</taxon>
        <taxon>Amphibia</taxon>
        <taxon>Batrachia</taxon>
        <taxon>Anura</taxon>
        <taxon>Pelobatoidea</taxon>
        <taxon>Pelobatidae</taxon>
        <taxon>Pelobates</taxon>
    </lineage>
</organism>
<sequence>MAWAKRQTPKRAGERGHMQPMKREKPLGAAPERPSTRTIHDPLQPSDDPSQQPYRHPVPSKKSRSSEKQGLTLSHNSPRLSAADSPTGRHNGQRKQKSHSSTRHHRHLQDRPEAPTTWKVCSRWRRPQQHNTREAAQGPMLTYTAVRHEFHDQEAEGQDAHRLLRQPMILIQGYTAMGNNNMPAAGVG</sequence>